<gene>
    <name evidence="2" type="ORF">IFM89_021870</name>
</gene>
<dbReference type="PANTHER" id="PTHR31917:SF148">
    <property type="entry name" value="DUF724 DOMAIN-CONTAINING PROTEIN 2"/>
    <property type="match status" value="1"/>
</dbReference>
<sequence length="250" mass="28961">MTFLSCLTEESYDSAGVRISGIKVVYITPLTNDDGLQFLINYLSLDSDDGQAHVDKASQQTGVVSSPKMGKFVILLEVWFYEYFRAANPILTEYTGERPRLRAWHGHRRARLTIEVHSKEEGYVGSYYAAVVVMRLDRNEYVVEYKTLVTDDEKHQLQEIVHISEIRPTPAEVNVSEFRLLDKVDAYDNEGWWVGRITGRTFHQYHVYFQSSDENLAYPVDRLRVHQEWKNGIWSSSLINDNKIDSRACQ</sequence>
<protein>
    <recommendedName>
        <fullName evidence="1">Agenet domain-containing protein</fullName>
    </recommendedName>
</protein>
<dbReference type="AlphaFoldDB" id="A0A835HCA9"/>
<accession>A0A835HCA9</accession>
<evidence type="ECO:0000313" key="2">
    <source>
        <dbReference type="EMBL" id="KAF9597785.1"/>
    </source>
</evidence>
<feature type="domain" description="Agenet" evidence="1">
    <location>
        <begin position="106"/>
        <end position="174"/>
    </location>
</feature>
<dbReference type="Gene3D" id="2.30.30.140">
    <property type="match status" value="1"/>
</dbReference>
<dbReference type="OrthoDB" id="2020707at2759"/>
<name>A0A835HCA9_9MAGN</name>
<proteinExistence type="predicted"/>
<evidence type="ECO:0000259" key="1">
    <source>
        <dbReference type="SMART" id="SM00743"/>
    </source>
</evidence>
<keyword evidence="3" id="KW-1185">Reference proteome</keyword>
<dbReference type="InterPro" id="IPR008395">
    <property type="entry name" value="Agenet-like_dom"/>
</dbReference>
<dbReference type="CDD" id="cd20405">
    <property type="entry name" value="Tudor_Agenet_AtDUF_rpt1_3"/>
    <property type="match status" value="1"/>
</dbReference>
<dbReference type="EMBL" id="JADFTS010000007">
    <property type="protein sequence ID" value="KAF9597785.1"/>
    <property type="molecule type" value="Genomic_DNA"/>
</dbReference>
<dbReference type="SMART" id="SM00743">
    <property type="entry name" value="Agenet"/>
    <property type="match status" value="2"/>
</dbReference>
<evidence type="ECO:0000313" key="3">
    <source>
        <dbReference type="Proteomes" id="UP000631114"/>
    </source>
</evidence>
<dbReference type="InterPro" id="IPR014002">
    <property type="entry name" value="Agenet_dom_plant"/>
</dbReference>
<dbReference type="Proteomes" id="UP000631114">
    <property type="component" value="Unassembled WGS sequence"/>
</dbReference>
<dbReference type="PANTHER" id="PTHR31917">
    <property type="entry name" value="AGENET DOMAIN-CONTAINING PROTEIN-RELATED"/>
    <property type="match status" value="1"/>
</dbReference>
<feature type="domain" description="Agenet" evidence="1">
    <location>
        <begin position="176"/>
        <end position="231"/>
    </location>
</feature>
<organism evidence="2 3">
    <name type="scientific">Coptis chinensis</name>
    <dbReference type="NCBI Taxonomy" id="261450"/>
    <lineage>
        <taxon>Eukaryota</taxon>
        <taxon>Viridiplantae</taxon>
        <taxon>Streptophyta</taxon>
        <taxon>Embryophyta</taxon>
        <taxon>Tracheophyta</taxon>
        <taxon>Spermatophyta</taxon>
        <taxon>Magnoliopsida</taxon>
        <taxon>Ranunculales</taxon>
        <taxon>Ranunculaceae</taxon>
        <taxon>Coptidoideae</taxon>
        <taxon>Coptis</taxon>
    </lineage>
</organism>
<comment type="caution">
    <text evidence="2">The sequence shown here is derived from an EMBL/GenBank/DDBJ whole genome shotgun (WGS) entry which is preliminary data.</text>
</comment>
<reference evidence="2 3" key="1">
    <citation type="submission" date="2020-10" db="EMBL/GenBank/DDBJ databases">
        <title>The Coptis chinensis genome and diversification of protoberbering-type alkaloids.</title>
        <authorList>
            <person name="Wang B."/>
            <person name="Shu S."/>
            <person name="Song C."/>
            <person name="Liu Y."/>
        </authorList>
    </citation>
    <scope>NUCLEOTIDE SEQUENCE [LARGE SCALE GENOMIC DNA]</scope>
    <source>
        <strain evidence="2">HL-2020</strain>
        <tissue evidence="2">Leaf</tissue>
    </source>
</reference>
<dbReference type="Pfam" id="PF05641">
    <property type="entry name" value="Agenet"/>
    <property type="match status" value="1"/>
</dbReference>